<dbReference type="AlphaFoldDB" id="A0A553HKA2"/>
<evidence type="ECO:0000313" key="3">
    <source>
        <dbReference type="EMBL" id="TRX88363.1"/>
    </source>
</evidence>
<dbReference type="Pfam" id="PF11951">
    <property type="entry name" value="Fungal_trans_2"/>
    <property type="match status" value="1"/>
</dbReference>
<dbReference type="EMBL" id="VFLP01000090">
    <property type="protein sequence ID" value="TRX88363.1"/>
    <property type="molecule type" value="Genomic_DNA"/>
</dbReference>
<dbReference type="PANTHER" id="PTHR37534:SF39">
    <property type="entry name" value="TRANSCRIPTION FACTOR DOMAIN-CONTAINING PROTEIN"/>
    <property type="match status" value="1"/>
</dbReference>
<proteinExistence type="predicted"/>
<dbReference type="GO" id="GO:0045944">
    <property type="term" value="P:positive regulation of transcription by RNA polymerase II"/>
    <property type="evidence" value="ECO:0007669"/>
    <property type="project" value="TreeGrafter"/>
</dbReference>
<dbReference type="OrthoDB" id="5130013at2759"/>
<comment type="subcellular location">
    <subcellularLocation>
        <location evidence="1">Nucleus</location>
    </subcellularLocation>
</comment>
<name>A0A553HKA2_9PEZI</name>
<dbReference type="PANTHER" id="PTHR37534">
    <property type="entry name" value="TRANSCRIPTIONAL ACTIVATOR PROTEIN UGA3"/>
    <property type="match status" value="1"/>
</dbReference>
<dbReference type="Proteomes" id="UP000319160">
    <property type="component" value="Unassembled WGS sequence"/>
</dbReference>
<accession>A0A553HKA2</accession>
<dbReference type="InterPro" id="IPR021858">
    <property type="entry name" value="Fun_TF"/>
</dbReference>
<dbReference type="STRING" id="2512241.A0A553HKA2"/>
<keyword evidence="2" id="KW-0539">Nucleus</keyword>
<evidence type="ECO:0000256" key="1">
    <source>
        <dbReference type="ARBA" id="ARBA00004123"/>
    </source>
</evidence>
<evidence type="ECO:0000256" key="2">
    <source>
        <dbReference type="ARBA" id="ARBA00023242"/>
    </source>
</evidence>
<dbReference type="GO" id="GO:0000976">
    <property type="term" value="F:transcription cis-regulatory region binding"/>
    <property type="evidence" value="ECO:0007669"/>
    <property type="project" value="TreeGrafter"/>
</dbReference>
<gene>
    <name evidence="3" type="ORF">FHL15_010739</name>
</gene>
<dbReference type="GO" id="GO:0005634">
    <property type="term" value="C:nucleus"/>
    <property type="evidence" value="ECO:0007669"/>
    <property type="project" value="UniProtKB-SubCell"/>
</dbReference>
<dbReference type="GO" id="GO:0003700">
    <property type="term" value="F:DNA-binding transcription factor activity"/>
    <property type="evidence" value="ECO:0007669"/>
    <property type="project" value="TreeGrafter"/>
</dbReference>
<comment type="caution">
    <text evidence="3">The sequence shown here is derived from an EMBL/GenBank/DDBJ whole genome shotgun (WGS) entry which is preliminary data.</text>
</comment>
<evidence type="ECO:0000313" key="4">
    <source>
        <dbReference type="Proteomes" id="UP000319160"/>
    </source>
</evidence>
<sequence>MVNEVSGPLTKTSKCDKIELVHTSSFDMEMYYYLVGLRSSSKSLDSATLNAEELELLQYFHSTAYSTLATFSLDLTDLRDLLIRLALSDHTIPSRAVLHAILALSSLVRDSFQLQAAQHKTAAVGALRASATNGINSTAEAAQHVATNMLLCSFEGTDSHGHWPFYLIGARDISKTTGLDTQMYKSDIRELILWTFYHDVLARFSLLHWRRESVLSFLAKQLGAEGGWQRDLCGYVTKLKLNVGPLPSILRHLGDVLDAFCGSTQSPDSIIAFRKEIHVAEHGVKNVPESHMTPVSSTNEVSSRMAVLTEVYRTAVLVYISRICMNRFGESRDLGPLLDKGFAQIEQMQRCERLFPIFILGCEADTDERRIMVLNLLRRTENKRVRALDCIRRGLESVWIQDDLHADEDMTLDYMDKLSVVVSSSHTLPTFV</sequence>
<reference evidence="4" key="1">
    <citation type="submission" date="2019-06" db="EMBL/GenBank/DDBJ databases">
        <title>Draft genome sequence of the griseofulvin-producing fungus Xylaria cubensis strain G536.</title>
        <authorList>
            <person name="Mead M.E."/>
            <person name="Raja H.A."/>
            <person name="Steenwyk J.L."/>
            <person name="Knowles S.L."/>
            <person name="Oberlies N.H."/>
            <person name="Rokas A."/>
        </authorList>
    </citation>
    <scope>NUCLEOTIDE SEQUENCE [LARGE SCALE GENOMIC DNA]</scope>
    <source>
        <strain evidence="4">G536</strain>
    </source>
</reference>
<organism evidence="3 4">
    <name type="scientific">Xylaria flabelliformis</name>
    <dbReference type="NCBI Taxonomy" id="2512241"/>
    <lineage>
        <taxon>Eukaryota</taxon>
        <taxon>Fungi</taxon>
        <taxon>Dikarya</taxon>
        <taxon>Ascomycota</taxon>
        <taxon>Pezizomycotina</taxon>
        <taxon>Sordariomycetes</taxon>
        <taxon>Xylariomycetidae</taxon>
        <taxon>Xylariales</taxon>
        <taxon>Xylariaceae</taxon>
        <taxon>Xylaria</taxon>
    </lineage>
</organism>
<protein>
    <submittedName>
        <fullName evidence="3">Uncharacterized protein</fullName>
    </submittedName>
</protein>
<keyword evidence="4" id="KW-1185">Reference proteome</keyword>